<dbReference type="InterPro" id="IPR011010">
    <property type="entry name" value="DNA_brk_join_enz"/>
</dbReference>
<gene>
    <name evidence="8" type="ORF">HNR65_003325</name>
</gene>
<dbReference type="Pfam" id="PF14659">
    <property type="entry name" value="Phage_int_SAM_3"/>
    <property type="match status" value="1"/>
</dbReference>
<keyword evidence="3 5" id="KW-0238">DNA-binding</keyword>
<comment type="similarity">
    <text evidence="1">Belongs to the 'phage' integrase family.</text>
</comment>
<sequence>MAKKKLNHHLYQDSGSQVWYFQKKVKGFDKPYKFSLETTSVTEARRKRDEYLKEIEYHGYLPTVEPEKPEPSNTTKVFGEVAQEWAEITKTKVAETTFHAYKKAMNTHVLPYFGNMPIDGITSLDIEKFLSNLKCSPKTKINIYTPFKGVMGFAKKHKIISSDPTVDVDPIRERKSQKIVHPPLSLEEIHKFLENVDEFWKPLFIFMFFSGVRISEAAGLKWKRVDLKNGVVQIHRSLVFVGDKQFYKATKTDGSHREVRIPQPVVDALLEQRKRTYKGNPENFVFLNSIGQNIHRHTLNKNVIRPTLKKAGLSLNRSIKDTRASYITNCLDNGERMSFIIRQVGHTNTNMLVKHYYRWMEAPNDGEKLVEAWNSTRKVPEPAKAKK</sequence>
<dbReference type="GO" id="GO:0006310">
    <property type="term" value="P:DNA recombination"/>
    <property type="evidence" value="ECO:0007669"/>
    <property type="project" value="UniProtKB-KW"/>
</dbReference>
<dbReference type="Gene3D" id="1.10.443.10">
    <property type="entry name" value="Intergrase catalytic core"/>
    <property type="match status" value="1"/>
</dbReference>
<dbReference type="Gene3D" id="1.10.150.130">
    <property type="match status" value="1"/>
</dbReference>
<accession>A0A7W0CC61</accession>
<dbReference type="SUPFAM" id="SSF56349">
    <property type="entry name" value="DNA breaking-rejoining enzymes"/>
    <property type="match status" value="1"/>
</dbReference>
<evidence type="ECO:0000259" key="7">
    <source>
        <dbReference type="PROSITE" id="PS51900"/>
    </source>
</evidence>
<dbReference type="GO" id="GO:0015074">
    <property type="term" value="P:DNA integration"/>
    <property type="evidence" value="ECO:0007669"/>
    <property type="project" value="UniProtKB-KW"/>
</dbReference>
<dbReference type="EMBL" id="JACDUS010000014">
    <property type="protein sequence ID" value="MBA2882969.1"/>
    <property type="molecule type" value="Genomic_DNA"/>
</dbReference>
<dbReference type="CDD" id="cd01189">
    <property type="entry name" value="INT_ICEBs1_C_like"/>
    <property type="match status" value="1"/>
</dbReference>
<evidence type="ECO:0000256" key="3">
    <source>
        <dbReference type="ARBA" id="ARBA00023125"/>
    </source>
</evidence>
<dbReference type="Proteomes" id="UP000525298">
    <property type="component" value="Unassembled WGS sequence"/>
</dbReference>
<name>A0A7W0CC61_9BACT</name>
<feature type="domain" description="Tyr recombinase" evidence="6">
    <location>
        <begin position="179"/>
        <end position="374"/>
    </location>
</feature>
<protein>
    <submittedName>
        <fullName evidence="8">Integrase</fullName>
    </submittedName>
</protein>
<evidence type="ECO:0000256" key="2">
    <source>
        <dbReference type="ARBA" id="ARBA00022908"/>
    </source>
</evidence>
<evidence type="ECO:0000313" key="8">
    <source>
        <dbReference type="EMBL" id="MBA2882969.1"/>
    </source>
</evidence>
<dbReference type="PANTHER" id="PTHR30629:SF6">
    <property type="entry name" value="PROPHAGE INTEGRASE INTA-RELATED"/>
    <property type="match status" value="1"/>
</dbReference>
<evidence type="ECO:0000313" key="9">
    <source>
        <dbReference type="Proteomes" id="UP000525298"/>
    </source>
</evidence>
<dbReference type="InterPro" id="IPR010998">
    <property type="entry name" value="Integrase_recombinase_N"/>
</dbReference>
<keyword evidence="9" id="KW-1185">Reference proteome</keyword>
<keyword evidence="4" id="KW-0233">DNA recombination</keyword>
<reference evidence="8 9" key="1">
    <citation type="submission" date="2020-07" db="EMBL/GenBank/DDBJ databases">
        <title>Genomic Encyclopedia of Type Strains, Phase IV (KMG-IV): sequencing the most valuable type-strain genomes for metagenomic binning, comparative biology and taxonomic classification.</title>
        <authorList>
            <person name="Goeker M."/>
        </authorList>
    </citation>
    <scope>NUCLEOTIDE SEQUENCE [LARGE SCALE GENOMIC DNA]</scope>
    <source>
        <strain evidence="8 9">DSM 17721</strain>
    </source>
</reference>
<dbReference type="GO" id="GO:0003677">
    <property type="term" value="F:DNA binding"/>
    <property type="evidence" value="ECO:0007669"/>
    <property type="project" value="UniProtKB-UniRule"/>
</dbReference>
<evidence type="ECO:0000256" key="1">
    <source>
        <dbReference type="ARBA" id="ARBA00008857"/>
    </source>
</evidence>
<dbReference type="RefSeq" id="WP_181552583.1">
    <property type="nucleotide sequence ID" value="NZ_JACDUS010000014.1"/>
</dbReference>
<evidence type="ECO:0000259" key="6">
    <source>
        <dbReference type="PROSITE" id="PS51898"/>
    </source>
</evidence>
<proteinExistence type="inferred from homology"/>
<dbReference type="PROSITE" id="PS51898">
    <property type="entry name" value="TYR_RECOMBINASE"/>
    <property type="match status" value="1"/>
</dbReference>
<dbReference type="InterPro" id="IPR002104">
    <property type="entry name" value="Integrase_catalytic"/>
</dbReference>
<keyword evidence="2" id="KW-0229">DNA integration</keyword>
<dbReference type="InterPro" id="IPR004107">
    <property type="entry name" value="Integrase_SAM-like_N"/>
</dbReference>
<evidence type="ECO:0000256" key="4">
    <source>
        <dbReference type="ARBA" id="ARBA00023172"/>
    </source>
</evidence>
<dbReference type="AlphaFoldDB" id="A0A7W0CC61"/>
<evidence type="ECO:0000256" key="5">
    <source>
        <dbReference type="PROSITE-ProRule" id="PRU01248"/>
    </source>
</evidence>
<comment type="caution">
    <text evidence="8">The sequence shown here is derived from an EMBL/GenBank/DDBJ whole genome shotgun (WGS) entry which is preliminary data.</text>
</comment>
<organism evidence="8 9">
    <name type="scientific">Desulfosalsimonas propionicica</name>
    <dbReference type="NCBI Taxonomy" id="332175"/>
    <lineage>
        <taxon>Bacteria</taxon>
        <taxon>Pseudomonadati</taxon>
        <taxon>Thermodesulfobacteriota</taxon>
        <taxon>Desulfobacteria</taxon>
        <taxon>Desulfobacterales</taxon>
        <taxon>Desulfosalsimonadaceae</taxon>
        <taxon>Desulfosalsimonas</taxon>
    </lineage>
</organism>
<feature type="domain" description="Core-binding (CB)" evidence="7">
    <location>
        <begin position="76"/>
        <end position="155"/>
    </location>
</feature>
<dbReference type="PANTHER" id="PTHR30629">
    <property type="entry name" value="PROPHAGE INTEGRASE"/>
    <property type="match status" value="1"/>
</dbReference>
<dbReference type="PROSITE" id="PS51900">
    <property type="entry name" value="CB"/>
    <property type="match status" value="1"/>
</dbReference>
<dbReference type="InterPro" id="IPR044068">
    <property type="entry name" value="CB"/>
</dbReference>
<dbReference type="InterPro" id="IPR050808">
    <property type="entry name" value="Phage_Integrase"/>
</dbReference>
<dbReference type="Pfam" id="PF00589">
    <property type="entry name" value="Phage_integrase"/>
    <property type="match status" value="1"/>
</dbReference>
<dbReference type="InterPro" id="IPR013762">
    <property type="entry name" value="Integrase-like_cat_sf"/>
</dbReference>